<evidence type="ECO:0000313" key="3">
    <source>
        <dbReference type="Proteomes" id="UP000605986"/>
    </source>
</evidence>
<protein>
    <submittedName>
        <fullName evidence="2">Uncharacterized protein</fullName>
    </submittedName>
</protein>
<comment type="caution">
    <text evidence="2">The sequence shown here is derived from an EMBL/GenBank/DDBJ whole genome shotgun (WGS) entry which is preliminary data.</text>
</comment>
<dbReference type="EMBL" id="JAADJG010000088">
    <property type="protein sequence ID" value="KAF4455536.1"/>
    <property type="molecule type" value="Genomic_DNA"/>
</dbReference>
<proteinExistence type="predicted"/>
<dbReference type="OrthoDB" id="5089899at2759"/>
<dbReference type="AlphaFoldDB" id="A0A8H4P495"/>
<gene>
    <name evidence="2" type="ORF">F53441_2144</name>
</gene>
<feature type="compositionally biased region" description="Polar residues" evidence="1">
    <location>
        <begin position="11"/>
        <end position="22"/>
    </location>
</feature>
<feature type="region of interest" description="Disordered" evidence="1">
    <location>
        <begin position="1"/>
        <end position="47"/>
    </location>
</feature>
<evidence type="ECO:0000313" key="2">
    <source>
        <dbReference type="EMBL" id="KAF4455536.1"/>
    </source>
</evidence>
<accession>A0A8H4P495</accession>
<evidence type="ECO:0000256" key="1">
    <source>
        <dbReference type="SAM" id="MobiDB-lite"/>
    </source>
</evidence>
<dbReference type="Proteomes" id="UP000605986">
    <property type="component" value="Unassembled WGS sequence"/>
</dbReference>
<reference evidence="2" key="1">
    <citation type="submission" date="2020-01" db="EMBL/GenBank/DDBJ databases">
        <title>Identification and distribution of gene clusters putatively required for synthesis of sphingolipid metabolism inhibitors in phylogenetically diverse species of the filamentous fungus Fusarium.</title>
        <authorList>
            <person name="Kim H.-S."/>
            <person name="Busman M."/>
            <person name="Brown D.W."/>
            <person name="Divon H."/>
            <person name="Uhlig S."/>
            <person name="Proctor R.H."/>
        </authorList>
    </citation>
    <scope>NUCLEOTIDE SEQUENCE</scope>
    <source>
        <strain evidence="2">NRRL 53441</strain>
    </source>
</reference>
<keyword evidence="3" id="KW-1185">Reference proteome</keyword>
<name>A0A8H4P495_9HYPO</name>
<feature type="compositionally biased region" description="Basic and acidic residues" evidence="1">
    <location>
        <begin position="23"/>
        <end position="44"/>
    </location>
</feature>
<sequence>MVPNYRPKKTWNCSTHTFSGHNGTRDEESSVKDDVTEPSPEKSKYVHKSIGQGAKAFRVEDLEEKIRCLAITFEDEPKRAVSPDIEEAYMQGQPLTPPEIEFSEDSDMEDDYWAWDQDTQQFRHWDGDLGEWVCFPERFD</sequence>
<organism evidence="2 3">
    <name type="scientific">Fusarium austroafricanum</name>
    <dbReference type="NCBI Taxonomy" id="2364996"/>
    <lineage>
        <taxon>Eukaryota</taxon>
        <taxon>Fungi</taxon>
        <taxon>Dikarya</taxon>
        <taxon>Ascomycota</taxon>
        <taxon>Pezizomycotina</taxon>
        <taxon>Sordariomycetes</taxon>
        <taxon>Hypocreomycetidae</taxon>
        <taxon>Hypocreales</taxon>
        <taxon>Nectriaceae</taxon>
        <taxon>Fusarium</taxon>
        <taxon>Fusarium concolor species complex</taxon>
    </lineage>
</organism>